<dbReference type="SUPFAM" id="SSF52821">
    <property type="entry name" value="Rhodanese/Cell cycle control phosphatase"/>
    <property type="match status" value="1"/>
</dbReference>
<keyword evidence="5" id="KW-0812">Transmembrane</keyword>
<keyword evidence="4" id="KW-0934">Plastid</keyword>
<dbReference type="PANTHER" id="PTHR47377">
    <property type="entry name" value="RHODANESE-LIKE DOMAIN-CONTAINING PROTEIN 4, CHLOROPLASTIC"/>
    <property type="match status" value="1"/>
</dbReference>
<feature type="compositionally biased region" description="Pro residues" evidence="9">
    <location>
        <begin position="425"/>
        <end position="446"/>
    </location>
</feature>
<dbReference type="InterPro" id="IPR044240">
    <property type="entry name" value="STR4-like"/>
</dbReference>
<keyword evidence="6" id="KW-0809">Transit peptide</keyword>
<feature type="domain" description="Rhodanese" evidence="10">
    <location>
        <begin position="150"/>
        <end position="256"/>
    </location>
</feature>
<name>A0AAD3P7L9_NEPGR</name>
<evidence type="ECO:0000259" key="10">
    <source>
        <dbReference type="PROSITE" id="PS50206"/>
    </source>
</evidence>
<gene>
    <name evidence="11" type="ORF">Nepgr_002269</name>
</gene>
<proteinExistence type="predicted"/>
<keyword evidence="8" id="KW-0472">Membrane</keyword>
<keyword evidence="3" id="KW-0150">Chloroplast</keyword>
<dbReference type="Gene3D" id="3.40.250.10">
    <property type="entry name" value="Rhodanese-like domain"/>
    <property type="match status" value="1"/>
</dbReference>
<comment type="caution">
    <text evidence="11">The sequence shown here is derived from an EMBL/GenBank/DDBJ whole genome shotgun (WGS) entry which is preliminary data.</text>
</comment>
<dbReference type="InterPro" id="IPR001763">
    <property type="entry name" value="Rhodanese-like_dom"/>
</dbReference>
<keyword evidence="12" id="KW-1185">Reference proteome</keyword>
<evidence type="ECO:0000256" key="1">
    <source>
        <dbReference type="ARBA" id="ARBA00004229"/>
    </source>
</evidence>
<evidence type="ECO:0000256" key="7">
    <source>
        <dbReference type="ARBA" id="ARBA00022989"/>
    </source>
</evidence>
<dbReference type="PROSITE" id="PS50206">
    <property type="entry name" value="RHODANESE_3"/>
    <property type="match status" value="1"/>
</dbReference>
<evidence type="ECO:0000256" key="5">
    <source>
        <dbReference type="ARBA" id="ARBA00022692"/>
    </source>
</evidence>
<evidence type="ECO:0000256" key="8">
    <source>
        <dbReference type="ARBA" id="ARBA00023136"/>
    </source>
</evidence>
<dbReference type="InterPro" id="IPR036873">
    <property type="entry name" value="Rhodanese-like_dom_sf"/>
</dbReference>
<dbReference type="GO" id="GO:0009535">
    <property type="term" value="C:chloroplast thylakoid membrane"/>
    <property type="evidence" value="ECO:0007669"/>
    <property type="project" value="UniProtKB-ARBA"/>
</dbReference>
<accession>A0AAD3P7L9</accession>
<organism evidence="11 12">
    <name type="scientific">Nepenthes gracilis</name>
    <name type="common">Slender pitcher plant</name>
    <dbReference type="NCBI Taxonomy" id="150966"/>
    <lineage>
        <taxon>Eukaryota</taxon>
        <taxon>Viridiplantae</taxon>
        <taxon>Streptophyta</taxon>
        <taxon>Embryophyta</taxon>
        <taxon>Tracheophyta</taxon>
        <taxon>Spermatophyta</taxon>
        <taxon>Magnoliopsida</taxon>
        <taxon>eudicotyledons</taxon>
        <taxon>Gunneridae</taxon>
        <taxon>Pentapetalae</taxon>
        <taxon>Caryophyllales</taxon>
        <taxon>Nepenthaceae</taxon>
        <taxon>Nepenthes</taxon>
    </lineage>
</organism>
<evidence type="ECO:0000256" key="2">
    <source>
        <dbReference type="ARBA" id="ARBA00004370"/>
    </source>
</evidence>
<evidence type="ECO:0000313" key="12">
    <source>
        <dbReference type="Proteomes" id="UP001279734"/>
    </source>
</evidence>
<dbReference type="FunFam" id="3.40.250.10:FF:000044">
    <property type="entry name" value="Rhodanese-like domain-containing protein 4, chloroplastic"/>
    <property type="match status" value="1"/>
</dbReference>
<evidence type="ECO:0000313" key="11">
    <source>
        <dbReference type="EMBL" id="GMH00430.1"/>
    </source>
</evidence>
<evidence type="ECO:0000256" key="4">
    <source>
        <dbReference type="ARBA" id="ARBA00022640"/>
    </source>
</evidence>
<dbReference type="Proteomes" id="UP001279734">
    <property type="component" value="Unassembled WGS sequence"/>
</dbReference>
<evidence type="ECO:0000256" key="9">
    <source>
        <dbReference type="SAM" id="MobiDB-lite"/>
    </source>
</evidence>
<keyword evidence="7" id="KW-1133">Transmembrane helix</keyword>
<evidence type="ECO:0000256" key="3">
    <source>
        <dbReference type="ARBA" id="ARBA00022528"/>
    </source>
</evidence>
<sequence length="446" mass="47471">MEALNAPGLKPICVLPLKKAKPRKNLTIPTISPLKFSDSAKISVNPPKFFGTLRRIRGGVVLLSSVLSAKLASALTYEEALQQSVSANSGGDFDASSVVDSVVNFGAENPAVVIGGVAILAIPLILSQVLGNPKPFGVEPAKNAYAKLADDANAQLLDIRSPKDFREVGSPDIRGLRKKPVAIVYRSEDKPGFLQKLFSRFKEPQNTTLFILDKFDENSELVAELVTANGFKAAYAIKDGAEGPRGWMNSGLPWLLPKKSFSLDFGNLTEAISGALPDDSDALPATLGIAAAIGLGLLAYAEVETILQVLGSAALIQFTSKKLLFAEDRKKTLQQVDEFLNTKIAPQELVGEIKQIGAALLASPANSKALPAPAQTSLENAATNSTVLQLNSEPKVEEPVEPTPEINSFPKTEVKAEPLSGLPRPLSPYPSYPDFKPPSSPCPSQP</sequence>
<dbReference type="EMBL" id="BSYO01000002">
    <property type="protein sequence ID" value="GMH00430.1"/>
    <property type="molecule type" value="Genomic_DNA"/>
</dbReference>
<protein>
    <recommendedName>
        <fullName evidence="10">Rhodanese domain-containing protein</fullName>
    </recommendedName>
</protein>
<evidence type="ECO:0000256" key="6">
    <source>
        <dbReference type="ARBA" id="ARBA00022946"/>
    </source>
</evidence>
<feature type="region of interest" description="Disordered" evidence="9">
    <location>
        <begin position="390"/>
        <end position="446"/>
    </location>
</feature>
<dbReference type="AlphaFoldDB" id="A0AAD3P7L9"/>
<reference evidence="11" key="1">
    <citation type="submission" date="2023-05" db="EMBL/GenBank/DDBJ databases">
        <title>Nepenthes gracilis genome sequencing.</title>
        <authorList>
            <person name="Fukushima K."/>
        </authorList>
    </citation>
    <scope>NUCLEOTIDE SEQUENCE</scope>
    <source>
        <strain evidence="11">SING2019-196</strain>
    </source>
</reference>
<comment type="subcellular location">
    <subcellularLocation>
        <location evidence="2">Membrane</location>
    </subcellularLocation>
    <subcellularLocation>
        <location evidence="1">Plastid</location>
        <location evidence="1">Chloroplast</location>
    </subcellularLocation>
</comment>
<dbReference type="PANTHER" id="PTHR47377:SF1">
    <property type="entry name" value="RHODANESE-LIKE DOMAIN-CONTAINING PROTEIN 4, CHLOROPLASTIC"/>
    <property type="match status" value="1"/>
</dbReference>